<comment type="subcellular location">
    <subcellularLocation>
        <location evidence="1">Nucleus</location>
    </subcellularLocation>
</comment>
<evidence type="ECO:0000256" key="5">
    <source>
        <dbReference type="ARBA" id="ARBA00023242"/>
    </source>
</evidence>
<evidence type="ECO:0000256" key="4">
    <source>
        <dbReference type="ARBA" id="ARBA00023163"/>
    </source>
</evidence>
<reference evidence="8 9" key="1">
    <citation type="journal article" date="2010" name="Nature">
        <title>Perigord black truffle genome uncovers evolutionary origins and mechanisms of symbiosis.</title>
        <authorList>
            <person name="Martin F."/>
            <person name="Kohler A."/>
            <person name="Murat C."/>
            <person name="Balestrini R."/>
            <person name="Coutinho P.M."/>
            <person name="Jaillon O."/>
            <person name="Montanini B."/>
            <person name="Morin E."/>
            <person name="Noel B."/>
            <person name="Percudani R."/>
            <person name="Porcel B."/>
            <person name="Rubini A."/>
            <person name="Amicucci A."/>
            <person name="Amselem J."/>
            <person name="Anthouard V."/>
            <person name="Arcioni S."/>
            <person name="Artiguenave F."/>
            <person name="Aury J.M."/>
            <person name="Ballario P."/>
            <person name="Bolchi A."/>
            <person name="Brenna A."/>
            <person name="Brun A."/>
            <person name="Buee M."/>
            <person name="Cantarel B."/>
            <person name="Chevalier G."/>
            <person name="Couloux A."/>
            <person name="Da Silva C."/>
            <person name="Denoeud F."/>
            <person name="Duplessis S."/>
            <person name="Ghignone S."/>
            <person name="Hilselberger B."/>
            <person name="Iotti M."/>
            <person name="Marcais B."/>
            <person name="Mello A."/>
            <person name="Miranda M."/>
            <person name="Pacioni G."/>
            <person name="Quesneville H."/>
            <person name="Riccioni C."/>
            <person name="Ruotolo R."/>
            <person name="Splivallo R."/>
            <person name="Stocchi V."/>
            <person name="Tisserant E."/>
            <person name="Viscomi A.R."/>
            <person name="Zambonelli A."/>
            <person name="Zampieri E."/>
            <person name="Henrissat B."/>
            <person name="Lebrun M.H."/>
            <person name="Paolocci F."/>
            <person name="Bonfante P."/>
            <person name="Ottonello S."/>
            <person name="Wincker P."/>
        </authorList>
    </citation>
    <scope>NUCLEOTIDE SEQUENCE [LARGE SCALE GENOMIC DNA]</scope>
    <source>
        <strain evidence="8 9">Mel28</strain>
    </source>
</reference>
<dbReference type="eggNOG" id="ENOG502QR2H">
    <property type="taxonomic scope" value="Eukaryota"/>
</dbReference>
<dbReference type="HOGENOM" id="CLU_009768_0_0_1"/>
<organism evidence="8 9">
    <name type="scientific">Tuber melanosporum (strain Mel28)</name>
    <name type="common">Perigord black truffle</name>
    <dbReference type="NCBI Taxonomy" id="656061"/>
    <lineage>
        <taxon>Eukaryota</taxon>
        <taxon>Fungi</taxon>
        <taxon>Dikarya</taxon>
        <taxon>Ascomycota</taxon>
        <taxon>Pezizomycotina</taxon>
        <taxon>Pezizomycetes</taxon>
        <taxon>Pezizales</taxon>
        <taxon>Tuberaceae</taxon>
        <taxon>Tuber</taxon>
    </lineage>
</organism>
<accession>D5G4E8</accession>
<evidence type="ECO:0000256" key="1">
    <source>
        <dbReference type="ARBA" id="ARBA00004123"/>
    </source>
</evidence>
<feature type="region of interest" description="Disordered" evidence="6">
    <location>
        <begin position="905"/>
        <end position="965"/>
    </location>
</feature>
<feature type="region of interest" description="Disordered" evidence="6">
    <location>
        <begin position="620"/>
        <end position="809"/>
    </location>
</feature>
<dbReference type="PANTHER" id="PTHR47338">
    <property type="entry name" value="ZN(II)2CYS6 TRANSCRIPTION FACTOR (EUROFUNG)-RELATED"/>
    <property type="match status" value="1"/>
</dbReference>
<feature type="compositionally biased region" description="Gly residues" evidence="6">
    <location>
        <begin position="905"/>
        <end position="934"/>
    </location>
</feature>
<evidence type="ECO:0000259" key="7">
    <source>
        <dbReference type="SMART" id="SM00906"/>
    </source>
</evidence>
<dbReference type="STRING" id="656061.D5G4E8"/>
<evidence type="ECO:0000256" key="3">
    <source>
        <dbReference type="ARBA" id="ARBA00023015"/>
    </source>
</evidence>
<sequence length="965" mass="104974">MAMLDRRLKRMEERLIKNVPKEEVSAVLSTTGRSVVRPSISTASARSGASARKRTAATAFGDELDMWARGDGSTARKGIGMPETWGDGPLGRVGRTIDVDDGNHALPPKDIQEHLAEVFFDYVYGQPYFLLHKPSFMRRLRSGTAPPVLILAVCAVSARFSRHPAVRHDPPFLAGEAFASEARRQILKKFDTPNVTNVTVCVLLGLHEFGTCQGGRSWAMGGMATRMAHAIQLHKEANSDPLGKPHSRPAGDYFHQDEGGYMSFVDREIRRRSMWSCFILDRFTSSGTERPHLIAESEVEIQLPVHDRNLELDIPAVTEQLDGTVKGSVGEVGDATECMGVAAYMVRVVALYGRVVKYLNQGGKDRDPCEIWEPNSQFTSLNKEIARFEENLPSRFRYTPENMQVHITERLVGQFVFVHIALHQVRLFLNKSGVPTPTPQRQSTPLEFGKKAGEIALSSATEISRILLDAEERGVIVVAPFTGYCAFNASMVHMVRMFSFSNRREIQEESRNNMQICLRFLMRLRQYWGLFHALTDNLKRLYRKLADSLARGSSFPEETTRTLQYGDWFQKYPRGVSAGDYEVEMTSKPHTSDEASTQDAVLSQKSNLQTADEFFARLGPSRQKRPPAAPPAPAPPPPRVQTQSYTRASPSIHTQGPTTIHPGSSPTTSLHHSQSPEAHHSPMGASPATIPAPAMAQGHSEMEGKLDPQLLSPPQISKPQSMSRRTNIYRTNYQRQTQSTQHHPAIPSLVPDISSHQVPYPNYPSTLPRGPAGVDTGGMGMHHPQPHQSHSAHQEHHPHHHQQQHSQSGPSQYLLYDLYSSGSDPTFMMAATSLNSGIWPELQGQASGADVDAFTEQPSSAWFLPFNSCPPNFESGIGGMGSIDITGDGGSRAGAGAAAATVTVTGGGVPGAGGDDGGGGGGRSGGESGTGGGLPHLISGSGQALQGGGGTGPSATAYHDHNVRL</sequence>
<protein>
    <submittedName>
        <fullName evidence="8">(Perigord truffle) hypothetical protein</fullName>
    </submittedName>
</protein>
<dbReference type="AlphaFoldDB" id="D5G4E8"/>
<dbReference type="InParanoid" id="D5G4E8"/>
<dbReference type="GO" id="GO:0008270">
    <property type="term" value="F:zinc ion binding"/>
    <property type="evidence" value="ECO:0007669"/>
    <property type="project" value="InterPro"/>
</dbReference>
<proteinExistence type="predicted"/>
<dbReference type="RefSeq" id="XP_002835270.1">
    <property type="nucleotide sequence ID" value="XM_002835224.1"/>
</dbReference>
<keyword evidence="2" id="KW-0479">Metal-binding</keyword>
<dbReference type="Pfam" id="PF04082">
    <property type="entry name" value="Fungal_trans"/>
    <property type="match status" value="1"/>
</dbReference>
<dbReference type="OMA" id="NAMARHV"/>
<dbReference type="GO" id="GO:0003677">
    <property type="term" value="F:DNA binding"/>
    <property type="evidence" value="ECO:0007669"/>
    <property type="project" value="InterPro"/>
</dbReference>
<dbReference type="GO" id="GO:0000981">
    <property type="term" value="F:DNA-binding transcription factor activity, RNA polymerase II-specific"/>
    <property type="evidence" value="ECO:0007669"/>
    <property type="project" value="InterPro"/>
</dbReference>
<evidence type="ECO:0000313" key="8">
    <source>
        <dbReference type="EMBL" id="CAZ79391.1"/>
    </source>
</evidence>
<dbReference type="GO" id="GO:0005634">
    <property type="term" value="C:nucleus"/>
    <property type="evidence" value="ECO:0007669"/>
    <property type="project" value="UniProtKB-SubCell"/>
</dbReference>
<feature type="compositionally biased region" description="Polar residues" evidence="6">
    <location>
        <begin position="640"/>
        <end position="676"/>
    </location>
</feature>
<gene>
    <name evidence="8" type="ORF">GSTUM_00004076001</name>
</gene>
<dbReference type="GeneID" id="9185016"/>
<dbReference type="InterPro" id="IPR007219">
    <property type="entry name" value="XnlR_reg_dom"/>
</dbReference>
<feature type="compositionally biased region" description="Low complexity" evidence="6">
    <location>
        <begin position="782"/>
        <end position="791"/>
    </location>
</feature>
<dbReference type="GO" id="GO:0006351">
    <property type="term" value="P:DNA-templated transcription"/>
    <property type="evidence" value="ECO:0007669"/>
    <property type="project" value="InterPro"/>
</dbReference>
<name>D5G4E8_TUBMM</name>
<feature type="compositionally biased region" description="Pro residues" evidence="6">
    <location>
        <begin position="627"/>
        <end position="639"/>
    </location>
</feature>
<dbReference type="PANTHER" id="PTHR47338:SF27">
    <property type="entry name" value="ZN(II)2CYS6 TRANSCRIPTION FACTOR (EUROFUNG)"/>
    <property type="match status" value="1"/>
</dbReference>
<dbReference type="SMART" id="SM00906">
    <property type="entry name" value="Fungal_trans"/>
    <property type="match status" value="1"/>
</dbReference>
<keyword evidence="9" id="KW-1185">Reference proteome</keyword>
<evidence type="ECO:0000256" key="2">
    <source>
        <dbReference type="ARBA" id="ARBA00022723"/>
    </source>
</evidence>
<keyword evidence="4" id="KW-0804">Transcription</keyword>
<keyword evidence="5" id="KW-0539">Nucleus</keyword>
<dbReference type="KEGG" id="tml:GSTUM_00004076001"/>
<evidence type="ECO:0000313" key="9">
    <source>
        <dbReference type="Proteomes" id="UP000006911"/>
    </source>
</evidence>
<dbReference type="CDD" id="cd12148">
    <property type="entry name" value="fungal_TF_MHR"/>
    <property type="match status" value="1"/>
</dbReference>
<dbReference type="InterPro" id="IPR050815">
    <property type="entry name" value="TF_fung"/>
</dbReference>
<keyword evidence="3" id="KW-0805">Transcription regulation</keyword>
<feature type="compositionally biased region" description="Polar residues" evidence="6">
    <location>
        <begin position="712"/>
        <end position="742"/>
    </location>
</feature>
<evidence type="ECO:0000256" key="6">
    <source>
        <dbReference type="SAM" id="MobiDB-lite"/>
    </source>
</evidence>
<dbReference type="Proteomes" id="UP000006911">
    <property type="component" value="Unassembled WGS sequence"/>
</dbReference>
<feature type="domain" description="Xylanolytic transcriptional activator regulatory" evidence="7">
    <location>
        <begin position="217"/>
        <end position="310"/>
    </location>
</feature>
<dbReference type="EMBL" id="FN429986">
    <property type="protein sequence ID" value="CAZ79391.1"/>
    <property type="molecule type" value="Genomic_DNA"/>
</dbReference>